<gene>
    <name evidence="1" type="ORF">MEUPH1_LOCUS28556</name>
</gene>
<dbReference type="EMBL" id="CARXXK010001250">
    <property type="protein sequence ID" value="CAI6375000.1"/>
    <property type="molecule type" value="Genomic_DNA"/>
</dbReference>
<protein>
    <submittedName>
        <fullName evidence="1">Uncharacterized protein</fullName>
    </submittedName>
</protein>
<accession>A0AAV0Y2F8</accession>
<reference evidence="1 2" key="1">
    <citation type="submission" date="2023-01" db="EMBL/GenBank/DDBJ databases">
        <authorList>
            <person name="Whitehead M."/>
        </authorList>
    </citation>
    <scope>NUCLEOTIDE SEQUENCE [LARGE SCALE GENOMIC DNA]</scope>
</reference>
<proteinExistence type="predicted"/>
<sequence>MASNFGKVTSNQEVLVKTEKEDAEINAMALKLKEIYRKNALAAARQIRASPAKVYTNKANRTVALVMTSAITNNNTQKNNEEELFEQCEDIESRKSRFSWKSIAGFHLPYIIRLINGEYLKFVSTRMAETHLLSNYLHHLHSDIYTSCTSVNGHFITNSEAKLLNDINYNHTNCVYGKEIFIAGKDLIASLEDVHEFYTFIEVCYKKLLCNVSPDHNEICGFIRINSESVVPYCIKDGQKFVPMFYFEGETENLINRAINLENWNLSYLKFCCKVQGIRNELFASNSCTVARLDDIKKYFPPDTNFEEYWPAKVVDSYLLTNQKSTHVSPSSAWIRAPPEVVPLKNTISHTLPAPVPQGTPVIMNTYQNGWPPNQMVNSYSTHVQPTSTTRAYSILTGNQNMPAHCYNTFSMDSRDSTMSQSNVSLSGMGHVLPPPLVHAGSTTPVIGQYMTTMYNPMTNGNVMSYSNQIRQVYSQRTINNSQAQQQLQQQQQQIISTPQTQESYSGQPVYGRFTNTQQRNALRNVAPIITTEIIDLSTPPSSPVPSPEPETSLCPNVGWVLTRIPERKFLQGSSTSAAYKIQKTTLQGQTIHCINAKPYIYSDLMVTLDDLVKMMLPSCTIERCAHILNKFLKTTLFSGNSEQLSVLQDNGRIRSMYPEDTPMAMLQDIVKVFLQLRTLVSKSDDEIQQFYQYVSVPSKRQRTS</sequence>
<dbReference type="AlphaFoldDB" id="A0AAV0Y2F8"/>
<organism evidence="1 2">
    <name type="scientific">Macrosiphum euphorbiae</name>
    <name type="common">potato aphid</name>
    <dbReference type="NCBI Taxonomy" id="13131"/>
    <lineage>
        <taxon>Eukaryota</taxon>
        <taxon>Metazoa</taxon>
        <taxon>Ecdysozoa</taxon>
        <taxon>Arthropoda</taxon>
        <taxon>Hexapoda</taxon>
        <taxon>Insecta</taxon>
        <taxon>Pterygota</taxon>
        <taxon>Neoptera</taxon>
        <taxon>Paraneoptera</taxon>
        <taxon>Hemiptera</taxon>
        <taxon>Sternorrhyncha</taxon>
        <taxon>Aphidomorpha</taxon>
        <taxon>Aphidoidea</taxon>
        <taxon>Aphididae</taxon>
        <taxon>Macrosiphini</taxon>
        <taxon>Macrosiphum</taxon>
    </lineage>
</organism>
<name>A0AAV0Y2F8_9HEMI</name>
<evidence type="ECO:0000313" key="1">
    <source>
        <dbReference type="EMBL" id="CAI6375000.1"/>
    </source>
</evidence>
<evidence type="ECO:0000313" key="2">
    <source>
        <dbReference type="Proteomes" id="UP001160148"/>
    </source>
</evidence>
<dbReference type="Proteomes" id="UP001160148">
    <property type="component" value="Unassembled WGS sequence"/>
</dbReference>
<comment type="caution">
    <text evidence="1">The sequence shown here is derived from an EMBL/GenBank/DDBJ whole genome shotgun (WGS) entry which is preliminary data.</text>
</comment>
<keyword evidence="2" id="KW-1185">Reference proteome</keyword>